<reference evidence="2" key="2">
    <citation type="journal article" date="2021" name="PeerJ">
        <title>Extensive microbial diversity within the chicken gut microbiome revealed by metagenomics and culture.</title>
        <authorList>
            <person name="Gilroy R."/>
            <person name="Ravi A."/>
            <person name="Getino M."/>
            <person name="Pursley I."/>
            <person name="Horton D.L."/>
            <person name="Alikhan N.F."/>
            <person name="Baker D."/>
            <person name="Gharbi K."/>
            <person name="Hall N."/>
            <person name="Watson M."/>
            <person name="Adriaenssens E.M."/>
            <person name="Foster-Nyarko E."/>
            <person name="Jarju S."/>
            <person name="Secka A."/>
            <person name="Antonio M."/>
            <person name="Oren A."/>
            <person name="Chaudhuri R.R."/>
            <person name="La Ragione R."/>
            <person name="Hildebrand F."/>
            <person name="Pallen M.J."/>
        </authorList>
    </citation>
    <scope>NUCLEOTIDE SEQUENCE</scope>
    <source>
        <strain evidence="2">ChiSjej5B23-6657</strain>
    </source>
</reference>
<dbReference type="EMBL" id="DVHM01000098">
    <property type="protein sequence ID" value="HIR70837.1"/>
    <property type="molecule type" value="Genomic_DNA"/>
</dbReference>
<name>A0A9D1E9F6_9FIRM</name>
<reference evidence="2" key="1">
    <citation type="submission" date="2020-10" db="EMBL/GenBank/DDBJ databases">
        <authorList>
            <person name="Gilroy R."/>
        </authorList>
    </citation>
    <scope>NUCLEOTIDE SEQUENCE</scope>
    <source>
        <strain evidence="2">ChiSjej5B23-6657</strain>
    </source>
</reference>
<protein>
    <submittedName>
        <fullName evidence="2">Uncharacterized protein</fullName>
    </submittedName>
</protein>
<keyword evidence="1" id="KW-0472">Membrane</keyword>
<proteinExistence type="predicted"/>
<feature type="transmembrane region" description="Helical" evidence="1">
    <location>
        <begin position="78"/>
        <end position="96"/>
    </location>
</feature>
<dbReference type="AlphaFoldDB" id="A0A9D1E9F6"/>
<keyword evidence="1" id="KW-0812">Transmembrane</keyword>
<keyword evidence="1" id="KW-1133">Transmembrane helix</keyword>
<accession>A0A9D1E9F6</accession>
<comment type="caution">
    <text evidence="2">The sequence shown here is derived from an EMBL/GenBank/DDBJ whole genome shotgun (WGS) entry which is preliminary data.</text>
</comment>
<dbReference type="Proteomes" id="UP000823912">
    <property type="component" value="Unassembled WGS sequence"/>
</dbReference>
<sequence length="147" mass="17288">MRTEQGKRKWVKAYLYVKFAELVAFAVVVVGSGIVTSMYMDPAMFWPVLRALLCAAYIWEMIFIFYRVFFLYPGEKLAILWMALAILEVPGWYALFRDLTGIQFLPVEPWIYRLWLLVRLTPLLVVFSFCVDINIISRSEDSKIDQR</sequence>
<organism evidence="2 3">
    <name type="scientific">Candidatus Pullilachnospira gallistercoris</name>
    <dbReference type="NCBI Taxonomy" id="2840911"/>
    <lineage>
        <taxon>Bacteria</taxon>
        <taxon>Bacillati</taxon>
        <taxon>Bacillota</taxon>
        <taxon>Clostridia</taxon>
        <taxon>Lachnospirales</taxon>
        <taxon>Lachnospiraceae</taxon>
        <taxon>Lachnospiraceae incertae sedis</taxon>
        <taxon>Candidatus Pullilachnospira</taxon>
    </lineage>
</organism>
<evidence type="ECO:0000313" key="3">
    <source>
        <dbReference type="Proteomes" id="UP000823912"/>
    </source>
</evidence>
<feature type="transmembrane region" description="Helical" evidence="1">
    <location>
        <begin position="45"/>
        <end position="66"/>
    </location>
</feature>
<gene>
    <name evidence="2" type="ORF">IAA55_06120</name>
</gene>
<feature type="transmembrane region" description="Helical" evidence="1">
    <location>
        <begin position="20"/>
        <end position="39"/>
    </location>
</feature>
<evidence type="ECO:0000313" key="2">
    <source>
        <dbReference type="EMBL" id="HIR70837.1"/>
    </source>
</evidence>
<evidence type="ECO:0000256" key="1">
    <source>
        <dbReference type="SAM" id="Phobius"/>
    </source>
</evidence>
<feature type="transmembrane region" description="Helical" evidence="1">
    <location>
        <begin position="116"/>
        <end position="137"/>
    </location>
</feature>